<gene>
    <name evidence="4" type="ORF">SAMN05444000_10522</name>
</gene>
<dbReference type="Pfam" id="PF01571">
    <property type="entry name" value="GCV_T"/>
    <property type="match status" value="1"/>
</dbReference>
<evidence type="ECO:0000259" key="3">
    <source>
        <dbReference type="Pfam" id="PF08669"/>
    </source>
</evidence>
<keyword evidence="4" id="KW-0808">Transferase</keyword>
<keyword evidence="4" id="KW-0489">Methyltransferase</keyword>
<feature type="domain" description="GCVT N-terminal" evidence="2">
    <location>
        <begin position="43"/>
        <end position="258"/>
    </location>
</feature>
<dbReference type="GO" id="GO:0008168">
    <property type="term" value="F:methyltransferase activity"/>
    <property type="evidence" value="ECO:0007669"/>
    <property type="project" value="UniProtKB-KW"/>
</dbReference>
<evidence type="ECO:0000256" key="1">
    <source>
        <dbReference type="PIRSR" id="PIRSR006487-1"/>
    </source>
</evidence>
<feature type="binding site" evidence="1">
    <location>
        <position position="203"/>
    </location>
    <ligand>
        <name>substrate</name>
    </ligand>
</feature>
<organism evidence="4 5">
    <name type="scientific">Shimia gijangensis</name>
    <dbReference type="NCBI Taxonomy" id="1470563"/>
    <lineage>
        <taxon>Bacteria</taxon>
        <taxon>Pseudomonadati</taxon>
        <taxon>Pseudomonadota</taxon>
        <taxon>Alphaproteobacteria</taxon>
        <taxon>Rhodobacterales</taxon>
        <taxon>Roseobacteraceae</taxon>
    </lineage>
</organism>
<dbReference type="Pfam" id="PF08669">
    <property type="entry name" value="GCV_T_C"/>
    <property type="match status" value="1"/>
</dbReference>
<evidence type="ECO:0000259" key="2">
    <source>
        <dbReference type="Pfam" id="PF01571"/>
    </source>
</evidence>
<sequence length="397" mass="44712">MTKAATKQAVPIGVIPTPLYDRMEAISTAKSWANWAGFISPLVLDTVEFEYFAIRNQSTLFDICPMHKYRIKGPDALKVVNRLVTRDVSKLRDGRVGYAMWCDEEGMLIDDGTVFRYSETEFMLCCQETMYSWLLDTAWGFDAEIIDDSHTVAGVSLQGPTTFSLLKDAGLDAVEDMKPFDLREIEPGLWVSRTGFTGDLGYELWTAWNDIGALWDRLWAAGGHWGLRAIGAEALNMVRIEAGFIAAGVDFQPVHAAMRLNRGRSPLELGFDKLVHFEKGHFNGRRALLKQQQDGVRYHLAKIDIGGFKPADGSLIYHRKKREVGHVTSGIWSPTMKQNIALAELKAPYGKAITDDLWVEIYVSEEGQWDKRIVPLTFVDKPFFQNARSRATPPNPF</sequence>
<dbReference type="OrthoDB" id="9772660at2"/>
<accession>A0A1M6GGE0</accession>
<reference evidence="5" key="1">
    <citation type="submission" date="2016-11" db="EMBL/GenBank/DDBJ databases">
        <authorList>
            <person name="Varghese N."/>
            <person name="Submissions S."/>
        </authorList>
    </citation>
    <scope>NUCLEOTIDE SEQUENCE [LARGE SCALE GENOMIC DNA]</scope>
    <source>
        <strain evidence="5">DSM 100564</strain>
    </source>
</reference>
<dbReference type="SUPFAM" id="SSF101790">
    <property type="entry name" value="Aminomethyltransferase beta-barrel domain"/>
    <property type="match status" value="1"/>
</dbReference>
<evidence type="ECO:0000313" key="4">
    <source>
        <dbReference type="EMBL" id="SHJ09034.1"/>
    </source>
</evidence>
<dbReference type="STRING" id="1470563.SAMN05444000_10522"/>
<dbReference type="AlphaFoldDB" id="A0A1M6GGE0"/>
<dbReference type="PIRSF" id="PIRSF006487">
    <property type="entry name" value="GcvT"/>
    <property type="match status" value="1"/>
</dbReference>
<dbReference type="RefSeq" id="WP_073250558.1">
    <property type="nucleotide sequence ID" value="NZ_FQZQ01000005.1"/>
</dbReference>
<dbReference type="EMBL" id="FQZQ01000005">
    <property type="protein sequence ID" value="SHJ09034.1"/>
    <property type="molecule type" value="Genomic_DNA"/>
</dbReference>
<keyword evidence="5" id="KW-1185">Reference proteome</keyword>
<proteinExistence type="predicted"/>
<dbReference type="InterPro" id="IPR013977">
    <property type="entry name" value="GcvT_C"/>
</dbReference>
<feature type="domain" description="Aminomethyltransferase C-terminal" evidence="3">
    <location>
        <begin position="312"/>
        <end position="379"/>
    </location>
</feature>
<dbReference type="InterPro" id="IPR028896">
    <property type="entry name" value="GcvT/YgfZ/DmdA"/>
</dbReference>
<dbReference type="GO" id="GO:0032259">
    <property type="term" value="P:methylation"/>
    <property type="evidence" value="ECO:0007669"/>
    <property type="project" value="UniProtKB-KW"/>
</dbReference>
<name>A0A1M6GGE0_9RHOB</name>
<dbReference type="InterPro" id="IPR027266">
    <property type="entry name" value="TrmE/GcvT-like"/>
</dbReference>
<dbReference type="PANTHER" id="PTHR43757:SF2">
    <property type="entry name" value="AMINOMETHYLTRANSFERASE, MITOCHONDRIAL"/>
    <property type="match status" value="1"/>
</dbReference>
<dbReference type="SUPFAM" id="SSF103025">
    <property type="entry name" value="Folate-binding domain"/>
    <property type="match status" value="1"/>
</dbReference>
<protein>
    <submittedName>
        <fullName evidence="4">Aminomethyltransferase</fullName>
    </submittedName>
</protein>
<dbReference type="InterPro" id="IPR006222">
    <property type="entry name" value="GCVT_N"/>
</dbReference>
<evidence type="ECO:0000313" key="5">
    <source>
        <dbReference type="Proteomes" id="UP000183982"/>
    </source>
</evidence>
<dbReference type="Gene3D" id="3.30.1360.120">
    <property type="entry name" value="Probable tRNA modification gtpase trme, domain 1"/>
    <property type="match status" value="1"/>
</dbReference>
<dbReference type="PANTHER" id="PTHR43757">
    <property type="entry name" value="AMINOMETHYLTRANSFERASE"/>
    <property type="match status" value="1"/>
</dbReference>
<dbReference type="Proteomes" id="UP000183982">
    <property type="component" value="Unassembled WGS sequence"/>
</dbReference>
<dbReference type="InterPro" id="IPR029043">
    <property type="entry name" value="GcvT/YgfZ_C"/>
</dbReference>